<accession>A0ABY4E9Q8</accession>
<name>A0ABY4E9Q8_VITST</name>
<dbReference type="InterPro" id="IPR015391">
    <property type="entry name" value="SurA_N"/>
</dbReference>
<evidence type="ECO:0000256" key="2">
    <source>
        <dbReference type="ARBA" id="ARBA00022764"/>
    </source>
</evidence>
<sequence length="305" mass="33543">MNVKPLAVAALLALSTSVWAAPIQSVDRVLAVVDQQVVTVSELAVQSKKIRASLPKGSNVTEQQIQSQALSDLVDQSLMVQLAQRTGIQVSNAEIQQNLNAVARQEGQTEAQWHQSIRNALLIEKVKQRDLHSRVRVSDAEIMQAIDQLPASAKKGHSNNMITAYMPQHILVAVNAQTTDAQALEKVRQLRAQLNQGESFEALARAHSQDPGSAANGGVLGWAIDGMFMPEFEKAMKSLPQGALSEPVRTTYGYHLIKVLQTRQQDAGDAQLRAQVRQNITEAKSQELYGDWINQLRKQAYVSVR</sequence>
<feature type="domain" description="PpiC" evidence="8">
    <location>
        <begin position="168"/>
        <end position="261"/>
    </location>
</feature>
<dbReference type="InterPro" id="IPR023058">
    <property type="entry name" value="PPIase_PpiC_CS"/>
</dbReference>
<feature type="chain" id="PRO_5046643044" evidence="7">
    <location>
        <begin position="21"/>
        <end position="305"/>
    </location>
</feature>
<evidence type="ECO:0000256" key="7">
    <source>
        <dbReference type="SAM" id="SignalP"/>
    </source>
</evidence>
<dbReference type="GO" id="GO:0003755">
    <property type="term" value="F:peptidyl-prolyl cis-trans isomerase activity"/>
    <property type="evidence" value="ECO:0007669"/>
    <property type="project" value="UniProtKB-EC"/>
</dbReference>
<dbReference type="PANTHER" id="PTHR47637">
    <property type="entry name" value="CHAPERONE SURA"/>
    <property type="match status" value="1"/>
</dbReference>
<dbReference type="InterPro" id="IPR027304">
    <property type="entry name" value="Trigger_fact/SurA_dom_sf"/>
</dbReference>
<dbReference type="Gene3D" id="1.10.4030.10">
    <property type="entry name" value="Porin chaperone SurA, peptide-binding domain"/>
    <property type="match status" value="1"/>
</dbReference>
<keyword evidence="3 6" id="KW-0697">Rotamase</keyword>
<dbReference type="SUPFAM" id="SSF109998">
    <property type="entry name" value="Triger factor/SurA peptide-binding domain-like"/>
    <property type="match status" value="1"/>
</dbReference>
<dbReference type="PANTHER" id="PTHR47637:SF1">
    <property type="entry name" value="CHAPERONE SURA"/>
    <property type="match status" value="1"/>
</dbReference>
<reference evidence="9" key="1">
    <citation type="submission" date="2021-12" db="EMBL/GenBank/DDBJ databases">
        <authorList>
            <person name="Veyrier F.J."/>
        </authorList>
    </citation>
    <scope>NUCLEOTIDE SEQUENCE</scope>
    <source>
        <strain evidence="9">SAG 1488-6</strain>
    </source>
</reference>
<dbReference type="Pfam" id="PF09312">
    <property type="entry name" value="SurA_N"/>
    <property type="match status" value="1"/>
</dbReference>
<dbReference type="EMBL" id="CP091512">
    <property type="protein sequence ID" value="UOO92500.1"/>
    <property type="molecule type" value="Genomic_DNA"/>
</dbReference>
<evidence type="ECO:0000256" key="1">
    <source>
        <dbReference type="ARBA" id="ARBA00022729"/>
    </source>
</evidence>
<dbReference type="InterPro" id="IPR046357">
    <property type="entry name" value="PPIase_dom_sf"/>
</dbReference>
<reference evidence="9" key="2">
    <citation type="journal article" date="2022" name="Res Sq">
        <title>Evolution of multicellular longitudinally dividing oral cavity symbionts (Neisseriaceae).</title>
        <authorList>
            <person name="Nyongesa S."/>
            <person name="Weber P."/>
            <person name="Bernet E."/>
            <person name="Pullido F."/>
            <person name="Nieckarz M."/>
            <person name="Delaby M."/>
            <person name="Nieves C."/>
            <person name="Viehboeck T."/>
            <person name="Krause N."/>
            <person name="Rivera-Millot A."/>
            <person name="Nakamura A."/>
            <person name="Vischer N."/>
            <person name="VanNieuwenhze M."/>
            <person name="Brun Y."/>
            <person name="Cava F."/>
            <person name="Bulgheresi S."/>
            <person name="Veyrier F."/>
        </authorList>
    </citation>
    <scope>NUCLEOTIDE SEQUENCE</scope>
    <source>
        <strain evidence="9">SAG 1488-6</strain>
    </source>
</reference>
<evidence type="ECO:0000256" key="6">
    <source>
        <dbReference type="PROSITE-ProRule" id="PRU00278"/>
    </source>
</evidence>
<evidence type="ECO:0000256" key="3">
    <source>
        <dbReference type="ARBA" id="ARBA00023110"/>
    </source>
</evidence>
<keyword evidence="1 7" id="KW-0732">Signal</keyword>
<evidence type="ECO:0000256" key="5">
    <source>
        <dbReference type="ARBA" id="ARBA00023235"/>
    </source>
</evidence>
<keyword evidence="4" id="KW-0143">Chaperone</keyword>
<dbReference type="PROSITE" id="PS01096">
    <property type="entry name" value="PPIC_PPIASE_1"/>
    <property type="match status" value="1"/>
</dbReference>
<keyword evidence="2" id="KW-0574">Periplasm</keyword>
<gene>
    <name evidence="9" type="ORF">LVJ81_00130</name>
</gene>
<dbReference type="PROSITE" id="PS50198">
    <property type="entry name" value="PPIC_PPIASE_2"/>
    <property type="match status" value="1"/>
</dbReference>
<keyword evidence="5 6" id="KW-0413">Isomerase</keyword>
<dbReference type="EC" id="5.2.1.8" evidence="9"/>
<evidence type="ECO:0000256" key="4">
    <source>
        <dbReference type="ARBA" id="ARBA00023186"/>
    </source>
</evidence>
<dbReference type="InterPro" id="IPR050280">
    <property type="entry name" value="OMP_Chaperone_SurA"/>
</dbReference>
<dbReference type="SUPFAM" id="SSF54534">
    <property type="entry name" value="FKBP-like"/>
    <property type="match status" value="1"/>
</dbReference>
<keyword evidence="10" id="KW-1185">Reference proteome</keyword>
<dbReference type="RefSeq" id="WP_019959178.1">
    <property type="nucleotide sequence ID" value="NZ_CP091512.1"/>
</dbReference>
<evidence type="ECO:0000259" key="8">
    <source>
        <dbReference type="PROSITE" id="PS50198"/>
    </source>
</evidence>
<dbReference type="InterPro" id="IPR000297">
    <property type="entry name" value="PPIase_PpiC"/>
</dbReference>
<dbReference type="Pfam" id="PF00639">
    <property type="entry name" value="Rotamase"/>
    <property type="match status" value="1"/>
</dbReference>
<proteinExistence type="predicted"/>
<dbReference type="Gene3D" id="3.10.50.40">
    <property type="match status" value="1"/>
</dbReference>
<evidence type="ECO:0000313" key="10">
    <source>
        <dbReference type="Proteomes" id="UP000832034"/>
    </source>
</evidence>
<organism evidence="9 10">
    <name type="scientific">Vitreoscilla stercoraria</name>
    <dbReference type="NCBI Taxonomy" id="61"/>
    <lineage>
        <taxon>Bacteria</taxon>
        <taxon>Pseudomonadati</taxon>
        <taxon>Pseudomonadota</taxon>
        <taxon>Betaproteobacteria</taxon>
        <taxon>Neisseriales</taxon>
        <taxon>Neisseriaceae</taxon>
        <taxon>Vitreoscilla</taxon>
    </lineage>
</organism>
<dbReference type="Proteomes" id="UP000832034">
    <property type="component" value="Chromosome"/>
</dbReference>
<protein>
    <submittedName>
        <fullName evidence="9">Peptidylprolyl isomerase</fullName>
        <ecNumber evidence="9">5.2.1.8</ecNumber>
    </submittedName>
</protein>
<feature type="signal peptide" evidence="7">
    <location>
        <begin position="1"/>
        <end position="20"/>
    </location>
</feature>
<evidence type="ECO:0000313" key="9">
    <source>
        <dbReference type="EMBL" id="UOO92500.1"/>
    </source>
</evidence>